<sequence length="224" mass="24610">MSESTPNPALIDGQLLALFDCVAEYQQLRSSSSNLLRQAFFDLALAKRSAGYQWISPDLYSGRASAIATVSIDEEYPISMRVVRNSSRINNDGEKDQDGDAENADGGLRRRRRHSDHKAEYAEANSSGDEDEENMPNDSEKPDKEKRSAAVTDPLLWFGMLVPPTLKSAQSGFVSSLDQFIQLAQLKHRLVQQQQALQKVVAASTVKHSQSGAENLGSVQGAQQ</sequence>
<reference evidence="1" key="1">
    <citation type="submission" date="2022-07" db="EMBL/GenBank/DDBJ databases">
        <title>Phylogenomic reconstructions and comparative analyses of Kickxellomycotina fungi.</title>
        <authorList>
            <person name="Reynolds N.K."/>
            <person name="Stajich J.E."/>
            <person name="Barry K."/>
            <person name="Grigoriev I.V."/>
            <person name="Crous P."/>
            <person name="Smith M.E."/>
        </authorList>
    </citation>
    <scope>NUCLEOTIDE SEQUENCE</scope>
    <source>
        <strain evidence="1">CBS 102833</strain>
    </source>
</reference>
<name>A0ACC1LKI2_9FUNG</name>
<dbReference type="Proteomes" id="UP001140096">
    <property type="component" value="Unassembled WGS sequence"/>
</dbReference>
<comment type="caution">
    <text evidence="1">The sequence shown here is derived from an EMBL/GenBank/DDBJ whole genome shotgun (WGS) entry which is preliminary data.</text>
</comment>
<proteinExistence type="predicted"/>
<evidence type="ECO:0000313" key="1">
    <source>
        <dbReference type="EMBL" id="KAJ2810632.1"/>
    </source>
</evidence>
<gene>
    <name evidence="1" type="ORF">H4S07_002561</name>
</gene>
<accession>A0ACC1LKI2</accession>
<organism evidence="1 2">
    <name type="scientific">Coemansia furcata</name>
    <dbReference type="NCBI Taxonomy" id="417177"/>
    <lineage>
        <taxon>Eukaryota</taxon>
        <taxon>Fungi</taxon>
        <taxon>Fungi incertae sedis</taxon>
        <taxon>Zoopagomycota</taxon>
        <taxon>Kickxellomycotina</taxon>
        <taxon>Kickxellomycetes</taxon>
        <taxon>Kickxellales</taxon>
        <taxon>Kickxellaceae</taxon>
        <taxon>Coemansia</taxon>
    </lineage>
</organism>
<keyword evidence="2" id="KW-1185">Reference proteome</keyword>
<evidence type="ECO:0000313" key="2">
    <source>
        <dbReference type="Proteomes" id="UP001140096"/>
    </source>
</evidence>
<dbReference type="EMBL" id="JANBUP010000655">
    <property type="protein sequence ID" value="KAJ2810632.1"/>
    <property type="molecule type" value="Genomic_DNA"/>
</dbReference>
<protein>
    <submittedName>
        <fullName evidence="1">Uncharacterized protein</fullName>
    </submittedName>
</protein>